<dbReference type="SUPFAM" id="SSF52172">
    <property type="entry name" value="CheY-like"/>
    <property type="match status" value="1"/>
</dbReference>
<sequence>MQPMKRSRVIGLAAAVLLISTVVTGLFLGVQTRAQFKEIAASWTGYADDAAKKGVWISSIRGYLGYGGIIHNFKNYVLRGEDVYRERVEVQLAQFDAVLDEYLAEPLPEEERDALQTIAATIAEYEAKLPIATTAAREGWPAERTDALVRVDDSGALLAFTALEQIWRENRAQSTERMISAVSKGQTLIDFGFVSMFALVVVALSLGFLMALLLRDMWVAMDSLSDELVHRRRLEQSEKLLAETVEQSPATILITDTDGRIQYANQKFEDITGWNRSELAGRTPKLLQSGDTPKATYDDIRARLMRGDAWHGVFRNKRKSGGSYWAETTILPLMGPDGEVRNFIGIGEDITEKRRAQEQVARAQKMEAVGLLAGGIAHDFNNILTTIVGAAHLASLDAAEDSDLAVEVEQIDIAARRAQSLVGQLLTFARREPGIAVPTDICAVIAEVARLLRAAIPQTVAIETPDPAEPMPVLADPTHLHQILMNLCGNAAEAIGGASGRITISVARPRKTPDGLASRREGWVRLVVEDDGPGMSSATLDSVFDPFFTTKPIGKGTGLGLTVVQRLVQETGGLITADSRPGNGARFTLWLPGADHLALADAAEPVKLPRGRERLLIIDDEAEIASMFRRLLMRLGYQVDAFSRATVGLDRFRENPGRYDLVILDLVMPELPGDELAAEIRAQRPDCPILICSAYRRSNLELRGPSPGVLDKPVEPMVLAQRVRAMLDDAGSAGSAGA</sequence>
<keyword evidence="6" id="KW-0418">Kinase</keyword>
<evidence type="ECO:0000256" key="5">
    <source>
        <dbReference type="ARBA" id="ARBA00022741"/>
    </source>
</evidence>
<dbReference type="SUPFAM" id="SSF55874">
    <property type="entry name" value="ATPase domain of HSP90 chaperone/DNA topoisomerase II/histidine kinase"/>
    <property type="match status" value="1"/>
</dbReference>
<dbReference type="NCBIfam" id="TIGR00229">
    <property type="entry name" value="sensory_box"/>
    <property type="match status" value="1"/>
</dbReference>
<dbReference type="PROSITE" id="PS50109">
    <property type="entry name" value="HIS_KIN"/>
    <property type="match status" value="1"/>
</dbReference>
<feature type="transmembrane region" description="Helical" evidence="10">
    <location>
        <begin position="191"/>
        <end position="214"/>
    </location>
</feature>
<dbReference type="Pfam" id="PF00512">
    <property type="entry name" value="HisKA"/>
    <property type="match status" value="1"/>
</dbReference>
<feature type="domain" description="Histidine kinase" evidence="11">
    <location>
        <begin position="375"/>
        <end position="595"/>
    </location>
</feature>
<dbReference type="InterPro" id="IPR000700">
    <property type="entry name" value="PAS-assoc_C"/>
</dbReference>
<keyword evidence="4" id="KW-0808">Transferase</keyword>
<dbReference type="InterPro" id="IPR011006">
    <property type="entry name" value="CheY-like_superfamily"/>
</dbReference>
<dbReference type="SUPFAM" id="SSF47384">
    <property type="entry name" value="Homodimeric domain of signal transducing histidine kinase"/>
    <property type="match status" value="1"/>
</dbReference>
<evidence type="ECO:0000256" key="10">
    <source>
        <dbReference type="SAM" id="Phobius"/>
    </source>
</evidence>
<dbReference type="InterPro" id="IPR000014">
    <property type="entry name" value="PAS"/>
</dbReference>
<keyword evidence="7" id="KW-0067">ATP-binding</keyword>
<dbReference type="Gene3D" id="3.30.565.10">
    <property type="entry name" value="Histidine kinase-like ATPase, C-terminal domain"/>
    <property type="match status" value="1"/>
</dbReference>
<feature type="domain" description="PAS" evidence="13">
    <location>
        <begin position="237"/>
        <end position="283"/>
    </location>
</feature>
<evidence type="ECO:0000256" key="2">
    <source>
        <dbReference type="ARBA" id="ARBA00012438"/>
    </source>
</evidence>
<dbReference type="InterPro" id="IPR005467">
    <property type="entry name" value="His_kinase_dom"/>
</dbReference>
<dbReference type="InterPro" id="IPR036097">
    <property type="entry name" value="HisK_dim/P_sf"/>
</dbReference>
<evidence type="ECO:0000256" key="4">
    <source>
        <dbReference type="ARBA" id="ARBA00022679"/>
    </source>
</evidence>
<keyword evidence="10" id="KW-1133">Transmembrane helix</keyword>
<keyword evidence="10" id="KW-0812">Transmembrane</keyword>
<dbReference type="PROSITE" id="PS50113">
    <property type="entry name" value="PAC"/>
    <property type="match status" value="1"/>
</dbReference>
<dbReference type="PROSITE" id="PS50110">
    <property type="entry name" value="RESPONSE_REGULATORY"/>
    <property type="match status" value="1"/>
</dbReference>
<dbReference type="Pfam" id="PF00989">
    <property type="entry name" value="PAS"/>
    <property type="match status" value="1"/>
</dbReference>
<accession>A0A2R8B371</accession>
<dbReference type="SMART" id="SM00388">
    <property type="entry name" value="HisKA"/>
    <property type="match status" value="1"/>
</dbReference>
<dbReference type="SMART" id="SM00086">
    <property type="entry name" value="PAC"/>
    <property type="match status" value="1"/>
</dbReference>
<evidence type="ECO:0000259" key="13">
    <source>
        <dbReference type="PROSITE" id="PS50112"/>
    </source>
</evidence>
<evidence type="ECO:0000259" key="14">
    <source>
        <dbReference type="PROSITE" id="PS50113"/>
    </source>
</evidence>
<evidence type="ECO:0000256" key="8">
    <source>
        <dbReference type="ARBA" id="ARBA00023012"/>
    </source>
</evidence>
<dbReference type="Pfam" id="PF02518">
    <property type="entry name" value="HATPase_c"/>
    <property type="match status" value="1"/>
</dbReference>
<dbReference type="InterPro" id="IPR001789">
    <property type="entry name" value="Sig_transdc_resp-reg_receiver"/>
</dbReference>
<feature type="modified residue" description="4-aspartylphosphate" evidence="9">
    <location>
        <position position="665"/>
    </location>
</feature>
<dbReference type="PANTHER" id="PTHR43065">
    <property type="entry name" value="SENSOR HISTIDINE KINASE"/>
    <property type="match status" value="1"/>
</dbReference>
<evidence type="ECO:0000259" key="11">
    <source>
        <dbReference type="PROSITE" id="PS50109"/>
    </source>
</evidence>
<dbReference type="InterPro" id="IPR013767">
    <property type="entry name" value="PAS_fold"/>
</dbReference>
<feature type="domain" description="PAC" evidence="14">
    <location>
        <begin position="298"/>
        <end position="362"/>
    </location>
</feature>
<dbReference type="Pfam" id="PF00072">
    <property type="entry name" value="Response_reg"/>
    <property type="match status" value="1"/>
</dbReference>
<dbReference type="InterPro" id="IPR004358">
    <property type="entry name" value="Sig_transdc_His_kin-like_C"/>
</dbReference>
<dbReference type="SMART" id="SM00387">
    <property type="entry name" value="HATPase_c"/>
    <property type="match status" value="1"/>
</dbReference>
<dbReference type="OrthoDB" id="9796100at2"/>
<dbReference type="Proteomes" id="UP000244924">
    <property type="component" value="Unassembled WGS sequence"/>
</dbReference>
<dbReference type="InterPro" id="IPR036890">
    <property type="entry name" value="HATPase_C_sf"/>
</dbReference>
<dbReference type="Gene3D" id="1.10.287.130">
    <property type="match status" value="1"/>
</dbReference>
<dbReference type="PRINTS" id="PR00344">
    <property type="entry name" value="BCTRLSENSOR"/>
</dbReference>
<reference evidence="15 16" key="1">
    <citation type="submission" date="2018-03" db="EMBL/GenBank/DDBJ databases">
        <authorList>
            <person name="Keele B.F."/>
        </authorList>
    </citation>
    <scope>NUCLEOTIDE SEQUENCE [LARGE SCALE GENOMIC DNA]</scope>
    <source>
        <strain evidence="15 16">CECT 8626</strain>
    </source>
</reference>
<dbReference type="SMART" id="SM00091">
    <property type="entry name" value="PAS"/>
    <property type="match status" value="1"/>
</dbReference>
<evidence type="ECO:0000256" key="7">
    <source>
        <dbReference type="ARBA" id="ARBA00022840"/>
    </source>
</evidence>
<evidence type="ECO:0000256" key="1">
    <source>
        <dbReference type="ARBA" id="ARBA00000085"/>
    </source>
</evidence>
<dbReference type="PANTHER" id="PTHR43065:SF42">
    <property type="entry name" value="TWO-COMPONENT SENSOR PPRA"/>
    <property type="match status" value="1"/>
</dbReference>
<evidence type="ECO:0000313" key="16">
    <source>
        <dbReference type="Proteomes" id="UP000244924"/>
    </source>
</evidence>
<dbReference type="EMBL" id="OMOQ01000001">
    <property type="protein sequence ID" value="SPH17025.1"/>
    <property type="molecule type" value="Genomic_DNA"/>
</dbReference>
<dbReference type="InterPro" id="IPR003594">
    <property type="entry name" value="HATPase_dom"/>
</dbReference>
<keyword evidence="3 9" id="KW-0597">Phosphoprotein</keyword>
<dbReference type="SMART" id="SM00448">
    <property type="entry name" value="REC"/>
    <property type="match status" value="1"/>
</dbReference>
<feature type="domain" description="Response regulatory" evidence="12">
    <location>
        <begin position="614"/>
        <end position="727"/>
    </location>
</feature>
<dbReference type="InterPro" id="IPR003661">
    <property type="entry name" value="HisK_dim/P_dom"/>
</dbReference>
<comment type="catalytic activity">
    <reaction evidence="1">
        <text>ATP + protein L-histidine = ADP + protein N-phospho-L-histidine.</text>
        <dbReference type="EC" id="2.7.13.3"/>
    </reaction>
</comment>
<dbReference type="SUPFAM" id="SSF55785">
    <property type="entry name" value="PYP-like sensor domain (PAS domain)"/>
    <property type="match status" value="1"/>
</dbReference>
<dbReference type="GO" id="GO:0000155">
    <property type="term" value="F:phosphorelay sensor kinase activity"/>
    <property type="evidence" value="ECO:0007669"/>
    <property type="project" value="InterPro"/>
</dbReference>
<dbReference type="Gene3D" id="3.30.450.20">
    <property type="entry name" value="PAS domain"/>
    <property type="match status" value="1"/>
</dbReference>
<dbReference type="InterPro" id="IPR001610">
    <property type="entry name" value="PAC"/>
</dbReference>
<dbReference type="InterPro" id="IPR035965">
    <property type="entry name" value="PAS-like_dom_sf"/>
</dbReference>
<organism evidence="15 16">
    <name type="scientific">Albidovulum aquaemixtae</name>
    <dbReference type="NCBI Taxonomy" id="1542388"/>
    <lineage>
        <taxon>Bacteria</taxon>
        <taxon>Pseudomonadati</taxon>
        <taxon>Pseudomonadota</taxon>
        <taxon>Alphaproteobacteria</taxon>
        <taxon>Rhodobacterales</taxon>
        <taxon>Paracoccaceae</taxon>
        <taxon>Albidovulum</taxon>
    </lineage>
</organism>
<dbReference type="CDD" id="cd00082">
    <property type="entry name" value="HisKA"/>
    <property type="match status" value="1"/>
</dbReference>
<evidence type="ECO:0000259" key="12">
    <source>
        <dbReference type="PROSITE" id="PS50110"/>
    </source>
</evidence>
<evidence type="ECO:0000256" key="6">
    <source>
        <dbReference type="ARBA" id="ARBA00022777"/>
    </source>
</evidence>
<proteinExistence type="predicted"/>
<dbReference type="EC" id="2.7.13.3" evidence="2"/>
<name>A0A2R8B371_9RHOB</name>
<dbReference type="CDD" id="cd00130">
    <property type="entry name" value="PAS"/>
    <property type="match status" value="1"/>
</dbReference>
<keyword evidence="8" id="KW-0902">Two-component regulatory system</keyword>
<dbReference type="GO" id="GO:0006355">
    <property type="term" value="P:regulation of DNA-templated transcription"/>
    <property type="evidence" value="ECO:0007669"/>
    <property type="project" value="InterPro"/>
</dbReference>
<keyword evidence="5" id="KW-0547">Nucleotide-binding</keyword>
<keyword evidence="16" id="KW-1185">Reference proteome</keyword>
<evidence type="ECO:0000256" key="3">
    <source>
        <dbReference type="ARBA" id="ARBA00022553"/>
    </source>
</evidence>
<dbReference type="Gene3D" id="3.40.50.2300">
    <property type="match status" value="1"/>
</dbReference>
<protein>
    <recommendedName>
        <fullName evidence="2">histidine kinase</fullName>
        <ecNumber evidence="2">2.7.13.3</ecNumber>
    </recommendedName>
</protein>
<dbReference type="AlphaFoldDB" id="A0A2R8B371"/>
<dbReference type="CDD" id="cd00156">
    <property type="entry name" value="REC"/>
    <property type="match status" value="1"/>
</dbReference>
<evidence type="ECO:0000313" key="15">
    <source>
        <dbReference type="EMBL" id="SPH17025.1"/>
    </source>
</evidence>
<evidence type="ECO:0000256" key="9">
    <source>
        <dbReference type="PROSITE-ProRule" id="PRU00169"/>
    </source>
</evidence>
<gene>
    <name evidence="15" type="ORF">DEA8626_00539</name>
</gene>
<dbReference type="PROSITE" id="PS50112">
    <property type="entry name" value="PAS"/>
    <property type="match status" value="1"/>
</dbReference>
<keyword evidence="10" id="KW-0472">Membrane</keyword>
<dbReference type="GO" id="GO:0005524">
    <property type="term" value="F:ATP binding"/>
    <property type="evidence" value="ECO:0007669"/>
    <property type="project" value="UniProtKB-KW"/>
</dbReference>